<evidence type="ECO:0000313" key="2">
    <source>
        <dbReference type="EMBL" id="SJM56245.1"/>
    </source>
</evidence>
<dbReference type="Gene3D" id="3.40.50.1820">
    <property type="entry name" value="alpha/beta hydrolase"/>
    <property type="match status" value="1"/>
</dbReference>
<sequence>MTTWVPDVLGTGFEQLTLDLPSGEVATLVRYDGGIQDWNVPELAGVDVLYLHGWSDYFFQRELAEFWHRAGARFFAVDLRHYGRSLRPGSTPGFITRLDEYDEEITAALAAMGRDSASTTPLLLMGHSTGGLTATLWAARHPQQVDALVLNSPWLEFQGRDIGRAMMAPLMHAGSWLRPAASLPTIDPGIYTRAVSSRFDGEWDYDLAWRPERGFRLTRSFLNAVFEGQATVARGLDLEIPVLVMLSSRSYLQPRWSVEATTADVALNVDVVAERASSLGSDVTIRRIQDGFHDIFLSPAPVRAPAYGLMGGWAQDALDSTTNELWAARIRGVEEPPALQRSAWKNFVAGIRELVHDAGNGRR</sequence>
<dbReference type="GO" id="GO:0004622">
    <property type="term" value="F:phosphatidylcholine lysophospholipase activity"/>
    <property type="evidence" value="ECO:0007669"/>
    <property type="project" value="UniProtKB-EC"/>
</dbReference>
<dbReference type="InterPro" id="IPR022742">
    <property type="entry name" value="Hydrolase_4"/>
</dbReference>
<dbReference type="PANTHER" id="PTHR42886">
    <property type="entry name" value="RE40534P-RELATED"/>
    <property type="match status" value="1"/>
</dbReference>
<keyword evidence="2" id="KW-0378">Hydrolase</keyword>
<dbReference type="GO" id="GO:0042171">
    <property type="term" value="F:lysophosphatidic acid acyltransferase activity"/>
    <property type="evidence" value="ECO:0007669"/>
    <property type="project" value="TreeGrafter"/>
</dbReference>
<accession>A0A1R4FJX6</accession>
<organism evidence="2 3">
    <name type="scientific">Arthrobacter rhombi</name>
    <dbReference type="NCBI Taxonomy" id="71253"/>
    <lineage>
        <taxon>Bacteria</taxon>
        <taxon>Bacillati</taxon>
        <taxon>Actinomycetota</taxon>
        <taxon>Actinomycetes</taxon>
        <taxon>Micrococcales</taxon>
        <taxon>Micrococcaceae</taxon>
        <taxon>Arthrobacter</taxon>
    </lineage>
</organism>
<gene>
    <name evidence="2" type="ORF">FM101_04340</name>
</gene>
<protein>
    <submittedName>
        <fullName evidence="2">Lysophospholipase</fullName>
        <ecNumber evidence="2">3.1.1.5</ecNumber>
    </submittedName>
</protein>
<reference evidence="2 3" key="1">
    <citation type="submission" date="2017-02" db="EMBL/GenBank/DDBJ databases">
        <authorList>
            <person name="Peterson S.W."/>
        </authorList>
    </citation>
    <scope>NUCLEOTIDE SEQUENCE [LARGE SCALE GENOMIC DNA]</scope>
    <source>
        <strain evidence="2 3">B Ar 00.02</strain>
    </source>
</reference>
<dbReference type="GO" id="GO:0006654">
    <property type="term" value="P:phosphatidic acid biosynthetic process"/>
    <property type="evidence" value="ECO:0007669"/>
    <property type="project" value="TreeGrafter"/>
</dbReference>
<proteinExistence type="predicted"/>
<dbReference type="EC" id="3.1.1.5" evidence="2"/>
<dbReference type="EMBL" id="FUHW01000020">
    <property type="protein sequence ID" value="SJM56245.1"/>
    <property type="molecule type" value="Genomic_DNA"/>
</dbReference>
<dbReference type="RefSeq" id="WP_086995955.1">
    <property type="nucleotide sequence ID" value="NZ_FUHW01000020.1"/>
</dbReference>
<dbReference type="PANTHER" id="PTHR42886:SF29">
    <property type="entry name" value="PUMMELIG, ISOFORM A"/>
    <property type="match status" value="1"/>
</dbReference>
<dbReference type="Proteomes" id="UP000195913">
    <property type="component" value="Unassembled WGS sequence"/>
</dbReference>
<name>A0A1R4FJX6_9MICC</name>
<keyword evidence="3" id="KW-1185">Reference proteome</keyword>
<evidence type="ECO:0000313" key="3">
    <source>
        <dbReference type="Proteomes" id="UP000195913"/>
    </source>
</evidence>
<evidence type="ECO:0000259" key="1">
    <source>
        <dbReference type="Pfam" id="PF12146"/>
    </source>
</evidence>
<dbReference type="InterPro" id="IPR029058">
    <property type="entry name" value="AB_hydrolase_fold"/>
</dbReference>
<dbReference type="GO" id="GO:0055088">
    <property type="term" value="P:lipid homeostasis"/>
    <property type="evidence" value="ECO:0007669"/>
    <property type="project" value="TreeGrafter"/>
</dbReference>
<dbReference type="Pfam" id="PF12146">
    <property type="entry name" value="Hydrolase_4"/>
    <property type="match status" value="1"/>
</dbReference>
<dbReference type="SUPFAM" id="SSF53474">
    <property type="entry name" value="alpha/beta-Hydrolases"/>
    <property type="match status" value="1"/>
</dbReference>
<dbReference type="AlphaFoldDB" id="A0A1R4FJX6"/>
<feature type="domain" description="Serine aminopeptidase S33" evidence="1">
    <location>
        <begin position="48"/>
        <end position="296"/>
    </location>
</feature>